<sequence>MFSIKTFIVLFFILATLVAAGPIPANHRRIRRGTACKGSAASSSTEKASPTAVNNAEETTKKSSSSKKASATSSTKKSSSSSKTASGSKSSSTSSSSSNSTGTASSLVGTALLAALQPVKQLTSGSQGWTTLSGISGALPLSDATFRPTSILSALKHQYVAAPDGTPAMKATYPKGSYTFGNEPQGGFSFYSPGPSGVDLTTAKEATLGYSVYFAENFQFNLGGKLPGLYGGDDAKTALSCSGGRRSTTCFSARFMWRAEGRGEFYTYLPQVAANKVLCNVKPMSDCNDVYGASVGRGAFSFKVGQWNHISERIRLNDAGQANGEIELFFNGVSVINVSGLILRDSDKGRIWGIQMQTFFGGSETKFKTPVDTEAYFSQFSVAITEKL</sequence>
<feature type="compositionally biased region" description="Low complexity" evidence="1">
    <location>
        <begin position="62"/>
        <end position="101"/>
    </location>
</feature>
<accession>A0A166CLV7</accession>
<feature type="domain" description="Polysaccharide lyase 14" evidence="3">
    <location>
        <begin position="164"/>
        <end position="380"/>
    </location>
</feature>
<dbReference type="EMBL" id="KV417627">
    <property type="protein sequence ID" value="KZP13795.1"/>
    <property type="molecule type" value="Genomic_DNA"/>
</dbReference>
<dbReference type="Pfam" id="PF21294">
    <property type="entry name" value="Polysacc_lyase_14"/>
    <property type="match status" value="1"/>
</dbReference>
<evidence type="ECO:0000259" key="3">
    <source>
        <dbReference type="Pfam" id="PF21294"/>
    </source>
</evidence>
<organism evidence="4 5">
    <name type="scientific">Athelia psychrophila</name>
    <dbReference type="NCBI Taxonomy" id="1759441"/>
    <lineage>
        <taxon>Eukaryota</taxon>
        <taxon>Fungi</taxon>
        <taxon>Dikarya</taxon>
        <taxon>Basidiomycota</taxon>
        <taxon>Agaricomycotina</taxon>
        <taxon>Agaricomycetes</taxon>
        <taxon>Agaricomycetidae</taxon>
        <taxon>Atheliales</taxon>
        <taxon>Atheliaceae</taxon>
        <taxon>Athelia</taxon>
    </lineage>
</organism>
<dbReference type="PANTHER" id="PTHR40124">
    <property type="match status" value="1"/>
</dbReference>
<dbReference type="PANTHER" id="PTHR40124:SF1">
    <property type="entry name" value="DISAGGREGATASE RELATED REPEAT PROTEIN"/>
    <property type="match status" value="1"/>
</dbReference>
<dbReference type="Proteomes" id="UP000076532">
    <property type="component" value="Unassembled WGS sequence"/>
</dbReference>
<dbReference type="InterPro" id="IPR048958">
    <property type="entry name" value="Polysacc_lyase_14"/>
</dbReference>
<evidence type="ECO:0000256" key="1">
    <source>
        <dbReference type="SAM" id="MobiDB-lite"/>
    </source>
</evidence>
<protein>
    <submittedName>
        <fullName evidence="4">Polysaccharide lyase family 14 protein</fullName>
    </submittedName>
</protein>
<proteinExistence type="predicted"/>
<feature type="compositionally biased region" description="Polar residues" evidence="1">
    <location>
        <begin position="40"/>
        <end position="57"/>
    </location>
</feature>
<evidence type="ECO:0000313" key="4">
    <source>
        <dbReference type="EMBL" id="KZP13795.1"/>
    </source>
</evidence>
<reference evidence="4 5" key="1">
    <citation type="journal article" date="2016" name="Mol. Biol. Evol.">
        <title>Comparative Genomics of Early-Diverging Mushroom-Forming Fungi Provides Insights into the Origins of Lignocellulose Decay Capabilities.</title>
        <authorList>
            <person name="Nagy L.G."/>
            <person name="Riley R."/>
            <person name="Tritt A."/>
            <person name="Adam C."/>
            <person name="Daum C."/>
            <person name="Floudas D."/>
            <person name="Sun H."/>
            <person name="Yadav J.S."/>
            <person name="Pangilinan J."/>
            <person name="Larsson K.H."/>
            <person name="Matsuura K."/>
            <person name="Barry K."/>
            <person name="Labutti K."/>
            <person name="Kuo R."/>
            <person name="Ohm R.A."/>
            <person name="Bhattacharya S.S."/>
            <person name="Shirouzu T."/>
            <person name="Yoshinaga Y."/>
            <person name="Martin F.M."/>
            <person name="Grigoriev I.V."/>
            <person name="Hibbett D.S."/>
        </authorList>
    </citation>
    <scope>NUCLEOTIDE SEQUENCE [LARGE SCALE GENOMIC DNA]</scope>
    <source>
        <strain evidence="4 5">CBS 109695</strain>
    </source>
</reference>
<dbReference type="STRING" id="436010.A0A166CLV7"/>
<name>A0A166CLV7_9AGAM</name>
<dbReference type="GO" id="GO:0016829">
    <property type="term" value="F:lyase activity"/>
    <property type="evidence" value="ECO:0007669"/>
    <property type="project" value="UniProtKB-KW"/>
</dbReference>
<feature type="chain" id="PRO_5007871698" evidence="2">
    <location>
        <begin position="21"/>
        <end position="388"/>
    </location>
</feature>
<dbReference type="Gene3D" id="2.60.120.200">
    <property type="match status" value="1"/>
</dbReference>
<evidence type="ECO:0000313" key="5">
    <source>
        <dbReference type="Proteomes" id="UP000076532"/>
    </source>
</evidence>
<keyword evidence="5" id="KW-1185">Reference proteome</keyword>
<dbReference type="OrthoDB" id="3337916at2759"/>
<gene>
    <name evidence="4" type="ORF">FIBSPDRAFT_1049180</name>
</gene>
<feature type="signal peptide" evidence="2">
    <location>
        <begin position="1"/>
        <end position="20"/>
    </location>
</feature>
<feature type="region of interest" description="Disordered" evidence="1">
    <location>
        <begin position="34"/>
        <end position="101"/>
    </location>
</feature>
<keyword evidence="2" id="KW-0732">Signal</keyword>
<dbReference type="AlphaFoldDB" id="A0A166CLV7"/>
<keyword evidence="4" id="KW-0456">Lyase</keyword>
<evidence type="ECO:0000256" key="2">
    <source>
        <dbReference type="SAM" id="SignalP"/>
    </source>
</evidence>